<sequence>MKRTTVIATMLSLSLVLGTFSITFMTAHAANNPASNKQQPANKKQTKVTKPTPVHTLNELKPIQLTAKSSVKLTDVNLNKQDDGTILTYTLTYYNNEQRSIPLIDYWTKVRTKSGTVYSSNLTTKDKEKKNVPALSQMNVTYYTKIAKHLTVNDLNFDIIKWDFSKSNFENRLGSFSIPTWMMTSTLAGKESTVRMNDIPIKTSIGSVIVFPSGDSNYVNVAVNIENAGFKPLENPTYKYVLKTASGSNYPLVPDNISKEYKLQPSEKKTLNFMTAVPKNIILNKLEMQVLTEDETLKMNLPIATLSLPQSNAGNSSVAPNKEKIIKINDSKVSTKIVTGWSNQSFDQNEITLTFQFENLTNSPVNIPKYEFEINGPNGLSVPIQTKSLDSLVLKPLEKRPVTLTANVKYDIDVSKLKLQMNRPSDPEQKDAQKDTQKDTKFKYPEGIYGLPELQSMKNQTGVEYNVQHSKGNLGVTIESLQRLPWVDGDILSAKMKIKNKEFKTIQLPALEGVYKLDTADITGKTQVVSSNGALIIGPKEEVDIYIVTKLPSYLDFSQIQVALMEKLGESDLSPMIQFTNGGKLSELPVVKYGSIHSLKTQGRKADITASNSKVYPGAANQVIYTDLIMKSQEERQSILSQMVGYYRTDDGRYYKANITQIQGPTNPQGQNILTAWAKVPSSIDPKKLQFVIGEGITENKLTAPKGESDGYVNAVAMNLDIVQPSFKRDFKDLDFFPYKLSINNFTATANKSSNLSLEFTYDLIRQQDYNIGEYEHKLIIEITDTSGRKFEKILEIGKKDLEEAKRKSFSTSISDTFFEQVENGAFQVSLYDSFQDERIKIASYGSRYNIKNLKTGD</sequence>
<comment type="caution">
    <text evidence="3">The sequence shown here is derived from an EMBL/GenBank/DDBJ whole genome shotgun (WGS) entry which is preliminary data.</text>
</comment>
<evidence type="ECO:0000313" key="4">
    <source>
        <dbReference type="Proteomes" id="UP000552038"/>
    </source>
</evidence>
<evidence type="ECO:0000313" key="3">
    <source>
        <dbReference type="EMBL" id="NOJ71253.1"/>
    </source>
</evidence>
<feature type="compositionally biased region" description="Basic and acidic residues" evidence="1">
    <location>
        <begin position="425"/>
        <end position="439"/>
    </location>
</feature>
<accession>A0AAP6ZWF5</accession>
<protein>
    <submittedName>
        <fullName evidence="3">Uncharacterized protein</fullName>
    </submittedName>
</protein>
<evidence type="ECO:0000256" key="1">
    <source>
        <dbReference type="SAM" id="MobiDB-lite"/>
    </source>
</evidence>
<feature type="region of interest" description="Disordered" evidence="1">
    <location>
        <begin position="419"/>
        <end position="439"/>
    </location>
</feature>
<proteinExistence type="predicted"/>
<dbReference type="AlphaFoldDB" id="A0AAP6ZWF5"/>
<keyword evidence="2" id="KW-0732">Signal</keyword>
<name>A0AAP6ZWF5_PAEAL</name>
<evidence type="ECO:0000256" key="2">
    <source>
        <dbReference type="SAM" id="SignalP"/>
    </source>
</evidence>
<dbReference type="RefSeq" id="WP_171416769.1">
    <property type="nucleotide sequence ID" value="NZ_JABFOR010000012.1"/>
</dbReference>
<dbReference type="Proteomes" id="UP000552038">
    <property type="component" value="Unassembled WGS sequence"/>
</dbReference>
<feature type="chain" id="PRO_5042883723" evidence="2">
    <location>
        <begin position="30"/>
        <end position="858"/>
    </location>
</feature>
<organism evidence="3 4">
    <name type="scientific">Paenibacillus alvei</name>
    <name type="common">Bacillus alvei</name>
    <dbReference type="NCBI Taxonomy" id="44250"/>
    <lineage>
        <taxon>Bacteria</taxon>
        <taxon>Bacillati</taxon>
        <taxon>Bacillota</taxon>
        <taxon>Bacilli</taxon>
        <taxon>Bacillales</taxon>
        <taxon>Paenibacillaceae</taxon>
        <taxon>Paenibacillus</taxon>
    </lineage>
</organism>
<feature type="signal peptide" evidence="2">
    <location>
        <begin position="1"/>
        <end position="29"/>
    </location>
</feature>
<reference evidence="3 4" key="1">
    <citation type="submission" date="2020-05" db="EMBL/GenBank/DDBJ databases">
        <title>Whole genome sequencing and identification of novel metabolites from Paenibacillus alvei strain JR949.</title>
        <authorList>
            <person name="Rajendhran J."/>
            <person name="Sree Pranav P."/>
            <person name="Mahalakshmi B."/>
            <person name="Karthikeyan R."/>
        </authorList>
    </citation>
    <scope>NUCLEOTIDE SEQUENCE [LARGE SCALE GENOMIC DNA]</scope>
    <source>
        <strain evidence="3 4">JR949</strain>
    </source>
</reference>
<dbReference type="EMBL" id="JABFOR010000012">
    <property type="protein sequence ID" value="NOJ71253.1"/>
    <property type="molecule type" value="Genomic_DNA"/>
</dbReference>
<gene>
    <name evidence="3" type="ORF">HMI46_11860</name>
</gene>